<evidence type="ECO:0000313" key="4">
    <source>
        <dbReference type="Proteomes" id="UP000275281"/>
    </source>
</evidence>
<dbReference type="Pfam" id="PF26549">
    <property type="entry name" value="Tricorn_N"/>
    <property type="match status" value="1"/>
</dbReference>
<reference evidence="3 4" key="1">
    <citation type="submission" date="2018-11" db="EMBL/GenBank/DDBJ databases">
        <authorList>
            <person name="Ye M.-Q."/>
            <person name="Du Z.-J."/>
        </authorList>
    </citation>
    <scope>NUCLEOTIDE SEQUENCE [LARGE SCALE GENOMIC DNA]</scope>
    <source>
        <strain evidence="3 4">U0105</strain>
    </source>
</reference>
<comment type="similarity">
    <text evidence="1">Belongs to the TolB family.</text>
</comment>
<dbReference type="Proteomes" id="UP000275281">
    <property type="component" value="Unassembled WGS sequence"/>
</dbReference>
<organism evidence="3 4">
    <name type="scientific">Alteromonas sediminis</name>
    <dbReference type="NCBI Taxonomy" id="2259342"/>
    <lineage>
        <taxon>Bacteria</taxon>
        <taxon>Pseudomonadati</taxon>
        <taxon>Pseudomonadota</taxon>
        <taxon>Gammaproteobacteria</taxon>
        <taxon>Alteromonadales</taxon>
        <taxon>Alteromonadaceae</taxon>
        <taxon>Alteromonas/Salinimonas group</taxon>
        <taxon>Alteromonas</taxon>
    </lineage>
</organism>
<feature type="signal peptide" evidence="2">
    <location>
        <begin position="1"/>
        <end position="23"/>
    </location>
</feature>
<dbReference type="SUPFAM" id="SSF69304">
    <property type="entry name" value="Tricorn protease N-terminal domain"/>
    <property type="match status" value="1"/>
</dbReference>
<dbReference type="InterPro" id="IPR011659">
    <property type="entry name" value="WD40"/>
</dbReference>
<comment type="caution">
    <text evidence="3">The sequence shown here is derived from an EMBL/GenBank/DDBJ whole genome shotgun (WGS) entry which is preliminary data.</text>
</comment>
<dbReference type="PANTHER" id="PTHR36842">
    <property type="entry name" value="PROTEIN TOLB HOMOLOG"/>
    <property type="match status" value="1"/>
</dbReference>
<evidence type="ECO:0000256" key="2">
    <source>
        <dbReference type="SAM" id="SignalP"/>
    </source>
</evidence>
<dbReference type="Pfam" id="PF07676">
    <property type="entry name" value="PD40"/>
    <property type="match status" value="2"/>
</dbReference>
<feature type="chain" id="PRO_5018176230" evidence="2">
    <location>
        <begin position="24"/>
        <end position="298"/>
    </location>
</feature>
<name>A0A3N5ZCJ9_9ALTE</name>
<dbReference type="OrthoDB" id="9812921at2"/>
<evidence type="ECO:0000313" key="3">
    <source>
        <dbReference type="EMBL" id="RPJ67628.1"/>
    </source>
</evidence>
<dbReference type="RefSeq" id="WP_124027528.1">
    <property type="nucleotide sequence ID" value="NZ_JBHRSN010000015.1"/>
</dbReference>
<dbReference type="PANTHER" id="PTHR36842:SF1">
    <property type="entry name" value="PROTEIN TOLB"/>
    <property type="match status" value="1"/>
</dbReference>
<dbReference type="AlphaFoldDB" id="A0A3N5ZCJ9"/>
<sequence>MCFVKLKVWLVLVLSLNTMVCYSSGTSTNLAGSFEVAYISSKNEFIEVLRVDSEGNQEITKKNVKGGYLAWSPEGSQFSYYGKYDDRKTWSIHVMQSDGSSRKRLTHEKGKWDYAPDWSPDGKTITFARTYRDATEKVQNEIWTMKSDGSEKKRIDGLSGGAPIYTPDGKKFVFHSQFENENSEISIANIDGSDFVQLTFNDADEWHPDVSPDGKHIAFMSERDGNYEIYVMSIDGSNQTRLTFSEDADWYPTWSPDGTKIMYSTISKDGKNKNIYLMNKDGSTKQKIISDSGYAIFK</sequence>
<keyword evidence="4" id="KW-1185">Reference proteome</keyword>
<dbReference type="InterPro" id="IPR011042">
    <property type="entry name" value="6-blade_b-propeller_TolB-like"/>
</dbReference>
<dbReference type="Gene3D" id="2.120.10.30">
    <property type="entry name" value="TolB, C-terminal domain"/>
    <property type="match status" value="2"/>
</dbReference>
<dbReference type="EMBL" id="RPOK01000002">
    <property type="protein sequence ID" value="RPJ67628.1"/>
    <property type="molecule type" value="Genomic_DNA"/>
</dbReference>
<evidence type="ECO:0000256" key="1">
    <source>
        <dbReference type="ARBA" id="ARBA00009820"/>
    </source>
</evidence>
<protein>
    <submittedName>
        <fullName evidence="3">DUF5050 domain-containing protein</fullName>
    </submittedName>
</protein>
<proteinExistence type="inferred from homology"/>
<keyword evidence="2" id="KW-0732">Signal</keyword>
<gene>
    <name evidence="3" type="ORF">DRW07_08960</name>
</gene>
<accession>A0A3N5ZCJ9</accession>